<reference evidence="2 3" key="1">
    <citation type="submission" date="2017-08" db="EMBL/GenBank/DDBJ databases">
        <title>USMARCv1.0.</title>
        <authorList>
            <person name="Hannum G.I."/>
            <person name="Koren S."/>
            <person name="Schroeder S.G."/>
            <person name="Chin S.C."/>
            <person name="Nonneman D.J."/>
            <person name="Becker S.A."/>
            <person name="Rosen B.D."/>
            <person name="Bickhart D.M."/>
            <person name="Putnam N.H."/>
            <person name="Green R.E."/>
            <person name="Tuggle C.K."/>
            <person name="Liu H."/>
            <person name="Rohrer G.A."/>
            <person name="Warr A."/>
            <person name="Hall R."/>
            <person name="Kim K."/>
            <person name="Hume D.A."/>
            <person name="Talbot R."/>
            <person name="Chow W."/>
            <person name="Howe K."/>
            <person name="Schwartz A.S."/>
            <person name="Watson M."/>
            <person name="Archibald A.L."/>
            <person name="Phillippy A.M."/>
            <person name="Smith T.P.L."/>
        </authorList>
    </citation>
    <scope>NUCLEOTIDE SEQUENCE [LARGE SCALE GENOMIC DNA]</scope>
</reference>
<proteinExistence type="predicted"/>
<accession>A0A4X1V0D9</accession>
<keyword evidence="1" id="KW-0472">Membrane</keyword>
<reference evidence="2" key="2">
    <citation type="submission" date="2025-08" db="UniProtKB">
        <authorList>
            <consortium name="Ensembl"/>
        </authorList>
    </citation>
    <scope>IDENTIFICATION</scope>
</reference>
<keyword evidence="1" id="KW-0812">Transmembrane</keyword>
<evidence type="ECO:0000313" key="2">
    <source>
        <dbReference type="Ensembl" id="ENSSSCP00070034459.1"/>
    </source>
</evidence>
<feature type="transmembrane region" description="Helical" evidence="1">
    <location>
        <begin position="56"/>
        <end position="77"/>
    </location>
</feature>
<keyword evidence="1" id="KW-1133">Transmembrane helix</keyword>
<evidence type="ECO:0000313" key="3">
    <source>
        <dbReference type="Proteomes" id="UP000314985"/>
    </source>
</evidence>
<dbReference type="Ensembl" id="ENSSSCT00070041053.1">
    <property type="protein sequence ID" value="ENSSSCP00070034459.1"/>
    <property type="gene ID" value="ENSSSCG00070020654.1"/>
</dbReference>
<sequence length="83" mass="9337">MPRSGIAGSNGSSIFSFLRNIHTVFHSGCTNLQSHQQCNSVPFSAHSLQHLLFVDFWRMAILAGVRYLIVVQFGLHFSNNERC</sequence>
<evidence type="ECO:0000256" key="1">
    <source>
        <dbReference type="SAM" id="Phobius"/>
    </source>
</evidence>
<protein>
    <submittedName>
        <fullName evidence="2">Uncharacterized protein</fullName>
    </submittedName>
</protein>
<dbReference type="AlphaFoldDB" id="A0A4X1V0D9"/>
<name>A0A4X1V0D9_PIG</name>
<organism evidence="2 3">
    <name type="scientific">Sus scrofa</name>
    <name type="common">Pig</name>
    <dbReference type="NCBI Taxonomy" id="9823"/>
    <lineage>
        <taxon>Eukaryota</taxon>
        <taxon>Metazoa</taxon>
        <taxon>Chordata</taxon>
        <taxon>Craniata</taxon>
        <taxon>Vertebrata</taxon>
        <taxon>Euteleostomi</taxon>
        <taxon>Mammalia</taxon>
        <taxon>Eutheria</taxon>
        <taxon>Laurasiatheria</taxon>
        <taxon>Artiodactyla</taxon>
        <taxon>Suina</taxon>
        <taxon>Suidae</taxon>
        <taxon>Sus</taxon>
    </lineage>
</organism>
<dbReference type="Proteomes" id="UP000314985">
    <property type="component" value="Chromosome 8"/>
</dbReference>